<dbReference type="Pfam" id="PF00787">
    <property type="entry name" value="PX"/>
    <property type="match status" value="1"/>
</dbReference>
<gene>
    <name evidence="3" type="ORF">M407DRAFT_85376</name>
</gene>
<organism evidence="3 4">
    <name type="scientific">Tulasnella calospora MUT 4182</name>
    <dbReference type="NCBI Taxonomy" id="1051891"/>
    <lineage>
        <taxon>Eukaryota</taxon>
        <taxon>Fungi</taxon>
        <taxon>Dikarya</taxon>
        <taxon>Basidiomycota</taxon>
        <taxon>Agaricomycotina</taxon>
        <taxon>Agaricomycetes</taxon>
        <taxon>Cantharellales</taxon>
        <taxon>Tulasnellaceae</taxon>
        <taxon>Tulasnella</taxon>
    </lineage>
</organism>
<keyword evidence="4" id="KW-1185">Reference proteome</keyword>
<dbReference type="PANTHER" id="PTHR47433:SF1">
    <property type="entry name" value="VACUOLAR PROTEIN SORTING-ASSOCIATED PROTEIN 17"/>
    <property type="match status" value="1"/>
</dbReference>
<dbReference type="GO" id="GO:0030905">
    <property type="term" value="C:retromer, tubulation complex"/>
    <property type="evidence" value="ECO:0007669"/>
    <property type="project" value="TreeGrafter"/>
</dbReference>
<dbReference type="SMART" id="SM00312">
    <property type="entry name" value="PX"/>
    <property type="match status" value="1"/>
</dbReference>
<evidence type="ECO:0000313" key="4">
    <source>
        <dbReference type="Proteomes" id="UP000054248"/>
    </source>
</evidence>
<dbReference type="AlphaFoldDB" id="A0A0C3Q2H9"/>
<name>A0A0C3Q2H9_9AGAM</name>
<feature type="region of interest" description="Disordered" evidence="1">
    <location>
        <begin position="1"/>
        <end position="94"/>
    </location>
</feature>
<dbReference type="GO" id="GO:0032266">
    <property type="term" value="F:phosphatidylinositol-3-phosphate binding"/>
    <property type="evidence" value="ECO:0007669"/>
    <property type="project" value="TreeGrafter"/>
</dbReference>
<reference evidence="3 4" key="1">
    <citation type="submission" date="2014-04" db="EMBL/GenBank/DDBJ databases">
        <authorList>
            <consortium name="DOE Joint Genome Institute"/>
            <person name="Kuo A."/>
            <person name="Girlanda M."/>
            <person name="Perotto S."/>
            <person name="Kohler A."/>
            <person name="Nagy L.G."/>
            <person name="Floudas D."/>
            <person name="Copeland A."/>
            <person name="Barry K.W."/>
            <person name="Cichocki N."/>
            <person name="Veneault-Fourrey C."/>
            <person name="LaButti K."/>
            <person name="Lindquist E.A."/>
            <person name="Lipzen A."/>
            <person name="Lundell T."/>
            <person name="Morin E."/>
            <person name="Murat C."/>
            <person name="Sun H."/>
            <person name="Tunlid A."/>
            <person name="Henrissat B."/>
            <person name="Grigoriev I.V."/>
            <person name="Hibbett D.S."/>
            <person name="Martin F."/>
            <person name="Nordberg H.P."/>
            <person name="Cantor M.N."/>
            <person name="Hua S.X."/>
        </authorList>
    </citation>
    <scope>NUCLEOTIDE SEQUENCE [LARGE SCALE GENOMIC DNA]</scope>
    <source>
        <strain evidence="3 4">MUT 4182</strain>
    </source>
</reference>
<feature type="domain" description="PX" evidence="2">
    <location>
        <begin position="98"/>
        <end position="208"/>
    </location>
</feature>
<dbReference type="InterPro" id="IPR036871">
    <property type="entry name" value="PX_dom_sf"/>
</dbReference>
<reference evidence="4" key="2">
    <citation type="submission" date="2015-01" db="EMBL/GenBank/DDBJ databases">
        <title>Evolutionary Origins and Diversification of the Mycorrhizal Mutualists.</title>
        <authorList>
            <consortium name="DOE Joint Genome Institute"/>
            <consortium name="Mycorrhizal Genomics Consortium"/>
            <person name="Kohler A."/>
            <person name="Kuo A."/>
            <person name="Nagy L.G."/>
            <person name="Floudas D."/>
            <person name="Copeland A."/>
            <person name="Barry K.W."/>
            <person name="Cichocki N."/>
            <person name="Veneault-Fourrey C."/>
            <person name="LaButti K."/>
            <person name="Lindquist E.A."/>
            <person name="Lipzen A."/>
            <person name="Lundell T."/>
            <person name="Morin E."/>
            <person name="Murat C."/>
            <person name="Riley R."/>
            <person name="Ohm R."/>
            <person name="Sun H."/>
            <person name="Tunlid A."/>
            <person name="Henrissat B."/>
            <person name="Grigoriev I.V."/>
            <person name="Hibbett D.S."/>
            <person name="Martin F."/>
        </authorList>
    </citation>
    <scope>NUCLEOTIDE SEQUENCE [LARGE SCALE GENOMIC DNA]</scope>
    <source>
        <strain evidence="4">MUT 4182</strain>
    </source>
</reference>
<feature type="compositionally biased region" description="Low complexity" evidence="1">
    <location>
        <begin position="1"/>
        <end position="28"/>
    </location>
</feature>
<dbReference type="GO" id="GO:0042147">
    <property type="term" value="P:retrograde transport, endosome to Golgi"/>
    <property type="evidence" value="ECO:0007669"/>
    <property type="project" value="TreeGrafter"/>
</dbReference>
<dbReference type="InterPro" id="IPR001683">
    <property type="entry name" value="PX_dom"/>
</dbReference>
<evidence type="ECO:0000256" key="1">
    <source>
        <dbReference type="SAM" id="MobiDB-lite"/>
    </source>
</evidence>
<dbReference type="PANTHER" id="PTHR47433">
    <property type="entry name" value="VACUOLAR PROTEIN SORTING-ASSOCIATED PROTEIN 17"/>
    <property type="match status" value="1"/>
</dbReference>
<dbReference type="InterPro" id="IPR037907">
    <property type="entry name" value="Vps17_PX"/>
</dbReference>
<proteinExistence type="predicted"/>
<sequence length="214" mass="23670">MYDPLANAFANSSSSSSSQAAPVPAWPATSHNPFADGVILPKPSSPKPPGTPEKPPHSALQGGPTNPYGKEPQVYGQPPSGMVSPQNNGNAKFERGEPYLRVRITGLDRNRRDILVRLDAQTNLPNFTGTTYRNVSRSYVEFQRFAEQITYSNPQTIVPALPLAQTSAPTDEEDDRLVKVMLQRWFTRISEDVILMRDEEMRSFIESDFGVSSC</sequence>
<dbReference type="InterPro" id="IPR053055">
    <property type="entry name" value="VPS17"/>
</dbReference>
<accession>A0A0C3Q2H9</accession>
<dbReference type="GO" id="GO:0005768">
    <property type="term" value="C:endosome"/>
    <property type="evidence" value="ECO:0007669"/>
    <property type="project" value="TreeGrafter"/>
</dbReference>
<dbReference type="STRING" id="1051891.A0A0C3Q2H9"/>
<dbReference type="EMBL" id="KN823444">
    <property type="protein sequence ID" value="KIO17011.1"/>
    <property type="molecule type" value="Genomic_DNA"/>
</dbReference>
<dbReference type="Gene3D" id="3.30.1520.10">
    <property type="entry name" value="Phox-like domain"/>
    <property type="match status" value="1"/>
</dbReference>
<feature type="compositionally biased region" description="Pro residues" evidence="1">
    <location>
        <begin position="43"/>
        <end position="53"/>
    </location>
</feature>
<evidence type="ECO:0000313" key="3">
    <source>
        <dbReference type="EMBL" id="KIO17011.1"/>
    </source>
</evidence>
<dbReference type="GO" id="GO:0005829">
    <property type="term" value="C:cytosol"/>
    <property type="evidence" value="ECO:0007669"/>
    <property type="project" value="GOC"/>
</dbReference>
<dbReference type="OrthoDB" id="9976382at2759"/>
<dbReference type="HOGENOM" id="CLU_1289796_0_0_1"/>
<evidence type="ECO:0000259" key="2">
    <source>
        <dbReference type="SMART" id="SM00312"/>
    </source>
</evidence>
<dbReference type="CDD" id="cd06891">
    <property type="entry name" value="PX_Vps17p"/>
    <property type="match status" value="1"/>
</dbReference>
<dbReference type="Proteomes" id="UP000054248">
    <property type="component" value="Unassembled WGS sequence"/>
</dbReference>
<dbReference type="GO" id="GO:0006886">
    <property type="term" value="P:intracellular protein transport"/>
    <property type="evidence" value="ECO:0007669"/>
    <property type="project" value="TreeGrafter"/>
</dbReference>
<protein>
    <recommendedName>
        <fullName evidence="2">PX domain-containing protein</fullName>
    </recommendedName>
</protein>
<dbReference type="SUPFAM" id="SSF64268">
    <property type="entry name" value="PX domain"/>
    <property type="match status" value="1"/>
</dbReference>